<gene>
    <name evidence="3" type="ORF">LOC62_05G007593</name>
</gene>
<dbReference type="RefSeq" id="XP_062630096.1">
    <property type="nucleotide sequence ID" value="XM_062774112.1"/>
</dbReference>
<feature type="transmembrane region" description="Helical" evidence="2">
    <location>
        <begin position="131"/>
        <end position="153"/>
    </location>
</feature>
<feature type="transmembrane region" description="Helical" evidence="2">
    <location>
        <begin position="44"/>
        <end position="68"/>
    </location>
</feature>
<feature type="transmembrane region" description="Helical" evidence="2">
    <location>
        <begin position="173"/>
        <end position="198"/>
    </location>
</feature>
<dbReference type="GeneID" id="87810765"/>
<protein>
    <submittedName>
        <fullName evidence="3">Uncharacterized protein</fullName>
    </submittedName>
</protein>
<reference evidence="3" key="1">
    <citation type="submission" date="2023-10" db="EMBL/GenBank/DDBJ databases">
        <authorList>
            <person name="Noh H."/>
        </authorList>
    </citation>
    <scope>NUCLEOTIDE SEQUENCE</scope>
    <source>
        <strain evidence="3">DUCC4014</strain>
    </source>
</reference>
<organism evidence="3 4">
    <name type="scientific">Vanrija pseudolonga</name>
    <dbReference type="NCBI Taxonomy" id="143232"/>
    <lineage>
        <taxon>Eukaryota</taxon>
        <taxon>Fungi</taxon>
        <taxon>Dikarya</taxon>
        <taxon>Basidiomycota</taxon>
        <taxon>Agaricomycotina</taxon>
        <taxon>Tremellomycetes</taxon>
        <taxon>Trichosporonales</taxon>
        <taxon>Trichosporonaceae</taxon>
        <taxon>Vanrija</taxon>
    </lineage>
</organism>
<name>A0AAF0YCA4_9TREE</name>
<feature type="transmembrane region" description="Helical" evidence="2">
    <location>
        <begin position="210"/>
        <end position="231"/>
    </location>
</feature>
<feature type="transmembrane region" description="Helical" evidence="2">
    <location>
        <begin position="243"/>
        <end position="263"/>
    </location>
</feature>
<keyword evidence="4" id="KW-1185">Reference proteome</keyword>
<dbReference type="AlphaFoldDB" id="A0AAF0YCA4"/>
<sequence>MPVTSDSTDTLDDIKRDSIAYATIYGILFLLVAYRVIRDKVHTLVAYHAFMLLALIRVGAFVAQYELANHWSDDGPHAVRAASTARDVLKAFGTFFLVEGVTELVPLLTPAPSRFAVLRSYSVTGLSQTRFVVYHLRHFILAGTLGIGVAGAVQRNDAIFTGNADDWQQGKALLLAAGGIWLGVAVLTLVGAIAIAALPAEEHAPSKAGPAAILSLFSALTILAAVGAVWAPIGAKVWANTSAGTGVFIILPDLAVLFGAFLWRVDEFLHITSVFGVRRDTETGGEPTHHASADDDKGEAERSAEKRAVELHDEIKAERGHEVTADDSESSAPSAPADDYIHVRKRFGLKAVLHRKSDQTVDAVDDAAATAAHFNGNMIASFLPKH</sequence>
<evidence type="ECO:0000313" key="4">
    <source>
        <dbReference type="Proteomes" id="UP000827549"/>
    </source>
</evidence>
<keyword evidence="2" id="KW-0812">Transmembrane</keyword>
<feature type="compositionally biased region" description="Basic and acidic residues" evidence="1">
    <location>
        <begin position="280"/>
        <end position="324"/>
    </location>
</feature>
<dbReference type="Proteomes" id="UP000827549">
    <property type="component" value="Chromosome 5"/>
</dbReference>
<proteinExistence type="predicted"/>
<feature type="region of interest" description="Disordered" evidence="1">
    <location>
        <begin position="280"/>
        <end position="336"/>
    </location>
</feature>
<evidence type="ECO:0000313" key="3">
    <source>
        <dbReference type="EMBL" id="WOO84070.1"/>
    </source>
</evidence>
<keyword evidence="2" id="KW-1133">Transmembrane helix</keyword>
<evidence type="ECO:0000256" key="2">
    <source>
        <dbReference type="SAM" id="Phobius"/>
    </source>
</evidence>
<keyword evidence="2" id="KW-0472">Membrane</keyword>
<feature type="transmembrane region" description="Helical" evidence="2">
    <location>
        <begin position="19"/>
        <end position="37"/>
    </location>
</feature>
<dbReference type="EMBL" id="CP086718">
    <property type="protein sequence ID" value="WOO84070.1"/>
    <property type="molecule type" value="Genomic_DNA"/>
</dbReference>
<evidence type="ECO:0000256" key="1">
    <source>
        <dbReference type="SAM" id="MobiDB-lite"/>
    </source>
</evidence>
<accession>A0AAF0YCA4</accession>